<evidence type="ECO:0000256" key="2">
    <source>
        <dbReference type="ARBA" id="ARBA00023002"/>
    </source>
</evidence>
<accession>A0A094J5J7</accession>
<dbReference type="InterPro" id="IPR036291">
    <property type="entry name" value="NAD(P)-bd_dom_sf"/>
</dbReference>
<feature type="domain" description="Ketoreductase" evidence="4">
    <location>
        <begin position="12"/>
        <end position="196"/>
    </location>
</feature>
<evidence type="ECO:0000256" key="3">
    <source>
        <dbReference type="RuleBase" id="RU000363"/>
    </source>
</evidence>
<dbReference type="Proteomes" id="UP000053718">
    <property type="component" value="Unassembled WGS sequence"/>
</dbReference>
<evidence type="ECO:0000259" key="4">
    <source>
        <dbReference type="SMART" id="SM00822"/>
    </source>
</evidence>
<evidence type="ECO:0000313" key="6">
    <source>
        <dbReference type="Proteomes" id="UP000053718"/>
    </source>
</evidence>
<name>A0A094J5J7_9GAMM</name>
<dbReference type="InterPro" id="IPR002347">
    <property type="entry name" value="SDR_fam"/>
</dbReference>
<dbReference type="AlphaFoldDB" id="A0A094J5J7"/>
<keyword evidence="6" id="KW-1185">Reference proteome</keyword>
<evidence type="ECO:0000256" key="1">
    <source>
        <dbReference type="ARBA" id="ARBA00006484"/>
    </source>
</evidence>
<reference evidence="5 6" key="1">
    <citation type="submission" date="2014-06" db="EMBL/GenBank/DDBJ databases">
        <title>Draft genome sequence of Idiomarina sp. MCCC 1A10513.</title>
        <authorList>
            <person name="Du J."/>
            <person name="Lai Q."/>
            <person name="Shao Z."/>
        </authorList>
    </citation>
    <scope>NUCLEOTIDE SEQUENCE [LARGE SCALE GENOMIC DNA]</scope>
    <source>
        <strain evidence="5 6">MCCC 1A10513</strain>
    </source>
</reference>
<dbReference type="Pfam" id="PF00106">
    <property type="entry name" value="adh_short"/>
    <property type="match status" value="1"/>
</dbReference>
<dbReference type="PRINTS" id="PR00080">
    <property type="entry name" value="SDRFAMILY"/>
</dbReference>
<evidence type="ECO:0000313" key="5">
    <source>
        <dbReference type="EMBL" id="KFZ27816.1"/>
    </source>
</evidence>
<organism evidence="5 6">
    <name type="scientific">Pseudidiomarina atlantica</name>
    <dbReference type="NCBI Taxonomy" id="1517416"/>
    <lineage>
        <taxon>Bacteria</taxon>
        <taxon>Pseudomonadati</taxon>
        <taxon>Pseudomonadota</taxon>
        <taxon>Gammaproteobacteria</taxon>
        <taxon>Alteromonadales</taxon>
        <taxon>Idiomarinaceae</taxon>
        <taxon>Pseudidiomarina</taxon>
    </lineage>
</organism>
<comment type="similarity">
    <text evidence="1 3">Belongs to the short-chain dehydrogenases/reductases (SDR) family.</text>
</comment>
<dbReference type="PANTHER" id="PTHR43115:SF4">
    <property type="entry name" value="DEHYDROGENASE_REDUCTASE SDR FAMILY MEMBER 11"/>
    <property type="match status" value="1"/>
</dbReference>
<dbReference type="Gene3D" id="3.40.50.720">
    <property type="entry name" value="NAD(P)-binding Rossmann-like Domain"/>
    <property type="match status" value="1"/>
</dbReference>
<dbReference type="PRINTS" id="PR00081">
    <property type="entry name" value="GDHRDH"/>
</dbReference>
<gene>
    <name evidence="5" type="ORF">IDAT_12485</name>
</gene>
<dbReference type="InterPro" id="IPR020904">
    <property type="entry name" value="Sc_DH/Rdtase_CS"/>
</dbReference>
<dbReference type="EMBL" id="JPIN01000017">
    <property type="protein sequence ID" value="KFZ27816.1"/>
    <property type="molecule type" value="Genomic_DNA"/>
</dbReference>
<dbReference type="FunFam" id="3.40.50.720:FF:000047">
    <property type="entry name" value="NADP-dependent L-serine/L-allo-threonine dehydrogenase"/>
    <property type="match status" value="1"/>
</dbReference>
<protein>
    <submittedName>
        <fullName evidence="5">Oxidoreductase</fullName>
    </submittedName>
</protein>
<dbReference type="SMART" id="SM00822">
    <property type="entry name" value="PKS_KR"/>
    <property type="match status" value="1"/>
</dbReference>
<proteinExistence type="inferred from homology"/>
<keyword evidence="2" id="KW-0560">Oxidoreductase</keyword>
<comment type="caution">
    <text evidence="5">The sequence shown here is derived from an EMBL/GenBank/DDBJ whole genome shotgun (WGS) entry which is preliminary data.</text>
</comment>
<dbReference type="InterPro" id="IPR057326">
    <property type="entry name" value="KR_dom"/>
</dbReference>
<dbReference type="PROSITE" id="PS00061">
    <property type="entry name" value="ADH_SHORT"/>
    <property type="match status" value="1"/>
</dbReference>
<sequence length="252" mass="26440">MSSVSANNISGKVVVITGGSSGLGETTARHLASLGASVVLGARRIDKLEAIAADIRTAGGKVAVQATDVTRQDEVKALVNLAQERFGKVDVVINNAGLMAIAPLAETRVDEWDRMIDINVKGLLYGVAAALPIFQEQGSGHFINISSVAGIKVFSPGGTVYSGTKFAVRAIAEGLRHEVGGKIRSTIISPGAVESELKHGSSDAQGAAFVKDFYQQNEIPSESVARAIAYAIEQPADVDINEIVLRPTVQEF</sequence>
<dbReference type="RefSeq" id="WP_034734193.1">
    <property type="nucleotide sequence ID" value="NZ_JPIN01000017.1"/>
</dbReference>
<dbReference type="OrthoDB" id="9810734at2"/>
<dbReference type="PANTHER" id="PTHR43115">
    <property type="entry name" value="DEHYDROGENASE/REDUCTASE SDR FAMILY MEMBER 11"/>
    <property type="match status" value="1"/>
</dbReference>
<dbReference type="SUPFAM" id="SSF51735">
    <property type="entry name" value="NAD(P)-binding Rossmann-fold domains"/>
    <property type="match status" value="1"/>
</dbReference>
<dbReference type="eggNOG" id="COG4221">
    <property type="taxonomic scope" value="Bacteria"/>
</dbReference>
<dbReference type="STRING" id="1517416.IDAT_12485"/>
<dbReference type="GO" id="GO:0016616">
    <property type="term" value="F:oxidoreductase activity, acting on the CH-OH group of donors, NAD or NADP as acceptor"/>
    <property type="evidence" value="ECO:0007669"/>
    <property type="project" value="UniProtKB-ARBA"/>
</dbReference>